<dbReference type="InterPro" id="IPR011659">
    <property type="entry name" value="WD40"/>
</dbReference>
<evidence type="ECO:0000256" key="1">
    <source>
        <dbReference type="ARBA" id="ARBA00009820"/>
    </source>
</evidence>
<dbReference type="EMBL" id="PGTL01000006">
    <property type="protein sequence ID" value="PJF42974.1"/>
    <property type="molecule type" value="Genomic_DNA"/>
</dbReference>
<evidence type="ECO:0000256" key="3">
    <source>
        <dbReference type="SAM" id="Phobius"/>
    </source>
</evidence>
<dbReference type="InterPro" id="IPR032812">
    <property type="entry name" value="SbsA_Ig"/>
</dbReference>
<accession>A0A2M8PZJ8</accession>
<reference evidence="5 6" key="1">
    <citation type="submission" date="2017-11" db="EMBL/GenBank/DDBJ databases">
        <title>Evolution of Phototrophy in the Chloroflexi Phylum Driven by Horizontal Gene Transfer.</title>
        <authorList>
            <person name="Ward L.M."/>
            <person name="Hemp J."/>
            <person name="Shih P.M."/>
            <person name="Mcglynn S.E."/>
            <person name="Fischer W."/>
        </authorList>
    </citation>
    <scope>NUCLEOTIDE SEQUENCE [LARGE SCALE GENOMIC DNA]</scope>
    <source>
        <strain evidence="5">CP1_1M</strain>
    </source>
</reference>
<dbReference type="Gene3D" id="2.60.40.3710">
    <property type="match status" value="1"/>
</dbReference>
<dbReference type="InterPro" id="IPR011042">
    <property type="entry name" value="6-blade_b-propeller_TolB-like"/>
</dbReference>
<feature type="transmembrane region" description="Helical" evidence="3">
    <location>
        <begin position="25"/>
        <end position="45"/>
    </location>
</feature>
<keyword evidence="3" id="KW-0812">Transmembrane</keyword>
<comment type="similarity">
    <text evidence="1">Belongs to the TolB family.</text>
</comment>
<sequence length="476" mass="52664">MLTRWKSRQSLTFDSAHSHLDRLDIGVALASLALIGAIVLVLLHGDRVGISVRRFVPQGLASSQSAIQIAFDEAIDPESVVGKLSLMPETEGTLSVSGNQLEWRPKGALRQGQTYTVRLAEGVRAQNGRLLLQAHEWQFRVRAPQVVFMAPVDHPIQNLFMIDPNAPDSQPQQLTFSELGVLSYDVSPDGSRIVYSELGDQRTAHLRLYDLRTNSTLTLLECRTAACTTPVWRPDGNMVAFERSELNLDTGAGPGAPRIWLVDVNTGIPRPLFADNQRLGYSPRWSPDGKLLASYDANVGGIVLFNFADNTERVIRTPQGEVGYFSADGRWLFFPKILQLAGTTRYVAHFVLVDVQSELLVQRDLTPDSDPNNDVELAWLPDSRRLIVTRRPPNITTMQGAQLHLLDLETGEATPLVTEPDYSNGQVAVSPDGAQLAFQRFALGQSGARPQIWLYDLTTGDLRLLANNATMPRWLP</sequence>
<keyword evidence="2" id="KW-0732">Signal</keyword>
<evidence type="ECO:0000256" key="2">
    <source>
        <dbReference type="ARBA" id="ARBA00022729"/>
    </source>
</evidence>
<evidence type="ECO:0000313" key="6">
    <source>
        <dbReference type="Proteomes" id="UP000228947"/>
    </source>
</evidence>
<organism evidence="5 6">
    <name type="scientific">Candidatus Thermofonsia Clade 1 bacterium</name>
    <dbReference type="NCBI Taxonomy" id="2364210"/>
    <lineage>
        <taxon>Bacteria</taxon>
        <taxon>Bacillati</taxon>
        <taxon>Chloroflexota</taxon>
        <taxon>Candidatus Thermofontia</taxon>
        <taxon>Candidatus Thermofonsia Clade 1</taxon>
    </lineage>
</organism>
<dbReference type="Proteomes" id="UP000228947">
    <property type="component" value="Unassembled WGS sequence"/>
</dbReference>
<feature type="domain" description="SbsA Ig-like" evidence="4">
    <location>
        <begin position="51"/>
        <end position="140"/>
    </location>
</feature>
<dbReference type="Pfam" id="PF07676">
    <property type="entry name" value="PD40"/>
    <property type="match status" value="1"/>
</dbReference>
<evidence type="ECO:0000313" key="5">
    <source>
        <dbReference type="EMBL" id="PJF42974.1"/>
    </source>
</evidence>
<dbReference type="Pfam" id="PF13205">
    <property type="entry name" value="Big_5"/>
    <property type="match status" value="1"/>
</dbReference>
<keyword evidence="3" id="KW-1133">Transmembrane helix</keyword>
<evidence type="ECO:0000259" key="4">
    <source>
        <dbReference type="Pfam" id="PF13205"/>
    </source>
</evidence>
<protein>
    <recommendedName>
        <fullName evidence="4">SbsA Ig-like domain-containing protein</fullName>
    </recommendedName>
</protein>
<name>A0A2M8PZJ8_9CHLR</name>
<gene>
    <name evidence="5" type="ORF">CUN50_02305</name>
</gene>
<dbReference type="Gene3D" id="2.120.10.30">
    <property type="entry name" value="TolB, C-terminal domain"/>
    <property type="match status" value="2"/>
</dbReference>
<dbReference type="SUPFAM" id="SSF82171">
    <property type="entry name" value="DPP6 N-terminal domain-like"/>
    <property type="match status" value="1"/>
</dbReference>
<dbReference type="PANTHER" id="PTHR36842">
    <property type="entry name" value="PROTEIN TOLB HOMOLOG"/>
    <property type="match status" value="1"/>
</dbReference>
<dbReference type="AlphaFoldDB" id="A0A2M8PZJ8"/>
<keyword evidence="3" id="KW-0472">Membrane</keyword>
<proteinExistence type="inferred from homology"/>
<comment type="caution">
    <text evidence="5">The sequence shown here is derived from an EMBL/GenBank/DDBJ whole genome shotgun (WGS) entry which is preliminary data.</text>
</comment>